<name>A0A376FC98_ENTAS</name>
<organism evidence="2 3">
    <name type="scientific">Enterobacter asburiae</name>
    <dbReference type="NCBI Taxonomy" id="61645"/>
    <lineage>
        <taxon>Bacteria</taxon>
        <taxon>Pseudomonadati</taxon>
        <taxon>Pseudomonadota</taxon>
        <taxon>Gammaproteobacteria</taxon>
        <taxon>Enterobacterales</taxon>
        <taxon>Enterobacteriaceae</taxon>
        <taxon>Enterobacter</taxon>
        <taxon>Enterobacter cloacae complex</taxon>
    </lineage>
</organism>
<reference evidence="2 3" key="1">
    <citation type="submission" date="2018-06" db="EMBL/GenBank/DDBJ databases">
        <authorList>
            <consortium name="Pathogen Informatics"/>
            <person name="Doyle S."/>
        </authorList>
    </citation>
    <scope>NUCLEOTIDE SEQUENCE [LARGE SCALE GENOMIC DNA]</scope>
    <source>
        <strain evidence="2 3">NCTC12123</strain>
    </source>
</reference>
<sequence>MVAKSINPPEAENISGRVGPGYYPEEIFSGKNQGNRQLKPDKDMPFIKRQVVLRPGTRFNKDDNPR</sequence>
<accession>A0A376FC98</accession>
<evidence type="ECO:0000256" key="1">
    <source>
        <dbReference type="SAM" id="MobiDB-lite"/>
    </source>
</evidence>
<dbReference type="Proteomes" id="UP000255163">
    <property type="component" value="Unassembled WGS sequence"/>
</dbReference>
<evidence type="ECO:0000313" key="3">
    <source>
        <dbReference type="Proteomes" id="UP000255163"/>
    </source>
</evidence>
<evidence type="ECO:0000313" key="2">
    <source>
        <dbReference type="EMBL" id="STD20907.1"/>
    </source>
</evidence>
<protein>
    <submittedName>
        <fullName evidence="2">Uncharacterized protein</fullName>
    </submittedName>
</protein>
<dbReference type="AlphaFoldDB" id="A0A376FC98"/>
<gene>
    <name evidence="2" type="ORF">NCTC12123_02388</name>
</gene>
<dbReference type="EMBL" id="UFYI01000007">
    <property type="protein sequence ID" value="STD20907.1"/>
    <property type="molecule type" value="Genomic_DNA"/>
</dbReference>
<proteinExistence type="predicted"/>
<feature type="region of interest" description="Disordered" evidence="1">
    <location>
        <begin position="1"/>
        <end position="44"/>
    </location>
</feature>